<dbReference type="EMBL" id="JASZZN010000007">
    <property type="protein sequence ID" value="MDM4016183.1"/>
    <property type="molecule type" value="Genomic_DNA"/>
</dbReference>
<name>A0ABT7PI60_9BACT</name>
<protein>
    <recommendedName>
        <fullName evidence="3">DUF3313 domain-containing protein</fullName>
    </recommendedName>
</protein>
<dbReference type="Proteomes" id="UP001239462">
    <property type="component" value="Unassembled WGS sequence"/>
</dbReference>
<keyword evidence="2" id="KW-1185">Reference proteome</keyword>
<evidence type="ECO:0000313" key="2">
    <source>
        <dbReference type="Proteomes" id="UP001239462"/>
    </source>
</evidence>
<proteinExistence type="predicted"/>
<evidence type="ECO:0000313" key="1">
    <source>
        <dbReference type="EMBL" id="MDM4016183.1"/>
    </source>
</evidence>
<accession>A0ABT7PI60</accession>
<sequence>MLTPQNTFLRVDMQRFGLKFATVAVLLFGAAGGCAPLKTPGMKSLDLMSPSTSILSPFAKHSPKYRYADGSPAQMNYPADGSMTMETYQKIREAKAQNAVVLQVANDSEPIRVLPLPPGEKTAFVSELLGQTGLLNKLDRIEATVYRPTPNSIEGAKMDIVFVDEDTIDPTTDYSLRPGDRIQVTEVSVTPWESLTNAVLRR</sequence>
<reference evidence="1 2" key="1">
    <citation type="submission" date="2023-06" db="EMBL/GenBank/DDBJ databases">
        <title>Roseiconus lacunae JC819 isolated from Gulf of Mannar region, Tamil Nadu.</title>
        <authorList>
            <person name="Pk S."/>
            <person name="Ch S."/>
            <person name="Ch V.R."/>
        </authorList>
    </citation>
    <scope>NUCLEOTIDE SEQUENCE [LARGE SCALE GENOMIC DNA]</scope>
    <source>
        <strain evidence="1 2">JC819</strain>
    </source>
</reference>
<evidence type="ECO:0008006" key="3">
    <source>
        <dbReference type="Google" id="ProtNLM"/>
    </source>
</evidence>
<comment type="caution">
    <text evidence="1">The sequence shown here is derived from an EMBL/GenBank/DDBJ whole genome shotgun (WGS) entry which is preliminary data.</text>
</comment>
<organism evidence="1 2">
    <name type="scientific">Roseiconus lacunae</name>
    <dbReference type="NCBI Taxonomy" id="2605694"/>
    <lineage>
        <taxon>Bacteria</taxon>
        <taxon>Pseudomonadati</taxon>
        <taxon>Planctomycetota</taxon>
        <taxon>Planctomycetia</taxon>
        <taxon>Pirellulales</taxon>
        <taxon>Pirellulaceae</taxon>
        <taxon>Roseiconus</taxon>
    </lineage>
</organism>
<gene>
    <name evidence="1" type="ORF">QTN89_12140</name>
</gene>
<dbReference type="RefSeq" id="WP_149495967.1">
    <property type="nucleotide sequence ID" value="NZ_CP141221.1"/>
</dbReference>